<evidence type="ECO:0000313" key="4">
    <source>
        <dbReference type="Proteomes" id="UP000199659"/>
    </source>
</evidence>
<evidence type="ECO:0000259" key="2">
    <source>
        <dbReference type="Pfam" id="PF13091"/>
    </source>
</evidence>
<reference evidence="3 4" key="1">
    <citation type="submission" date="2016-10" db="EMBL/GenBank/DDBJ databases">
        <authorList>
            <person name="de Groot N.N."/>
        </authorList>
    </citation>
    <scope>NUCLEOTIDE SEQUENCE [LARGE SCALE GENOMIC DNA]</scope>
    <source>
        <strain evidence="3 4">743A</strain>
    </source>
</reference>
<feature type="domain" description="Phospholipase D-like" evidence="2">
    <location>
        <begin position="8"/>
        <end position="128"/>
    </location>
</feature>
<dbReference type="AlphaFoldDB" id="A0A1I6J8V5"/>
<dbReference type="CDD" id="cd09204">
    <property type="entry name" value="PLDc_N_DEXD_b2"/>
    <property type="match status" value="1"/>
</dbReference>
<dbReference type="Gene3D" id="3.30.870.10">
    <property type="entry name" value="Endonuclease Chain A"/>
    <property type="match status" value="1"/>
</dbReference>
<dbReference type="InterPro" id="IPR050742">
    <property type="entry name" value="Helicase_Restrict-Modif_Enz"/>
</dbReference>
<dbReference type="InterPro" id="IPR006935">
    <property type="entry name" value="Helicase/UvrB_N"/>
</dbReference>
<accession>A0A1I6J8V5</accession>
<dbReference type="GO" id="GO:0005829">
    <property type="term" value="C:cytosol"/>
    <property type="evidence" value="ECO:0007669"/>
    <property type="project" value="TreeGrafter"/>
</dbReference>
<dbReference type="Proteomes" id="UP000199659">
    <property type="component" value="Unassembled WGS sequence"/>
</dbReference>
<keyword evidence="4" id="KW-1185">Reference proteome</keyword>
<dbReference type="InterPro" id="IPR025202">
    <property type="entry name" value="PLD-like_dom"/>
</dbReference>
<gene>
    <name evidence="3" type="ORF">SAMN05661086_01466</name>
</gene>
<sequence length="311" mass="36739">MKNCDSFWFSIAFITKSGLIVLKDVLQELSDRKIQGKILTTDYLEFNEPGALRELLQFENLEVKVFTREHFHTKGYMFRKKEEYTFIIGSSNLTQSALKANKEWNLRVSSLQRGELIQETNEEFEYMWEQAEILTEQWIAEYEVIYKEKKKRNNELKVKRIKTYTLLPNLMQKEAVKALEKLRQEKKTRALLISATGTGKTYLSAFDVRNFKPKRMLFLVHREQILKQALESYKDVIGNEINAGLLSGEHKDFDADYLFSTVQTMAKEAILQKFDCMHFEYICIDETNEDIIRQPYSVRIHKRPEKRQSEG</sequence>
<dbReference type="GO" id="GO:0005524">
    <property type="term" value="F:ATP binding"/>
    <property type="evidence" value="ECO:0007669"/>
    <property type="project" value="InterPro"/>
</dbReference>
<evidence type="ECO:0000259" key="1">
    <source>
        <dbReference type="Pfam" id="PF04851"/>
    </source>
</evidence>
<dbReference type="EMBL" id="FOYZ01000005">
    <property type="protein sequence ID" value="SFR75416.1"/>
    <property type="molecule type" value="Genomic_DNA"/>
</dbReference>
<dbReference type="SUPFAM" id="SSF56024">
    <property type="entry name" value="Phospholipase D/nuclease"/>
    <property type="match status" value="1"/>
</dbReference>
<dbReference type="PANTHER" id="PTHR47396">
    <property type="entry name" value="TYPE I RESTRICTION ENZYME ECOKI R PROTEIN"/>
    <property type="match status" value="1"/>
</dbReference>
<feature type="domain" description="Helicase/UvrB N-terminal" evidence="1">
    <location>
        <begin position="168"/>
        <end position="286"/>
    </location>
</feature>
<evidence type="ECO:0000313" key="3">
    <source>
        <dbReference type="EMBL" id="SFR75416.1"/>
    </source>
</evidence>
<dbReference type="PANTHER" id="PTHR47396:SF1">
    <property type="entry name" value="ATP-DEPENDENT HELICASE IRC3-RELATED"/>
    <property type="match status" value="1"/>
</dbReference>
<name>A0A1I6J8V5_9FIRM</name>
<dbReference type="SUPFAM" id="SSF52540">
    <property type="entry name" value="P-loop containing nucleoside triphosphate hydrolases"/>
    <property type="match status" value="1"/>
</dbReference>
<dbReference type="GO" id="GO:0003677">
    <property type="term" value="F:DNA binding"/>
    <property type="evidence" value="ECO:0007669"/>
    <property type="project" value="InterPro"/>
</dbReference>
<dbReference type="Pfam" id="PF13091">
    <property type="entry name" value="PLDc_2"/>
    <property type="match status" value="1"/>
</dbReference>
<dbReference type="InterPro" id="IPR027417">
    <property type="entry name" value="P-loop_NTPase"/>
</dbReference>
<dbReference type="Gene3D" id="3.40.50.300">
    <property type="entry name" value="P-loop containing nucleotide triphosphate hydrolases"/>
    <property type="match status" value="1"/>
</dbReference>
<proteinExistence type="predicted"/>
<protein>
    <submittedName>
        <fullName evidence="3">HKD family nuclease</fullName>
    </submittedName>
</protein>
<dbReference type="Pfam" id="PF04851">
    <property type="entry name" value="ResIII"/>
    <property type="match status" value="1"/>
</dbReference>
<dbReference type="RefSeq" id="WP_242940489.1">
    <property type="nucleotide sequence ID" value="NZ_FOYZ01000005.1"/>
</dbReference>
<dbReference type="GO" id="GO:0016787">
    <property type="term" value="F:hydrolase activity"/>
    <property type="evidence" value="ECO:0007669"/>
    <property type="project" value="InterPro"/>
</dbReference>
<organism evidence="3 4">
    <name type="scientific">Anaeromicropila populeti</name>
    <dbReference type="NCBI Taxonomy" id="37658"/>
    <lineage>
        <taxon>Bacteria</taxon>
        <taxon>Bacillati</taxon>
        <taxon>Bacillota</taxon>
        <taxon>Clostridia</taxon>
        <taxon>Lachnospirales</taxon>
        <taxon>Lachnospiraceae</taxon>
        <taxon>Anaeromicropila</taxon>
    </lineage>
</organism>
<dbReference type="STRING" id="37658.SAMN05661086_01466"/>